<reference evidence="1" key="1">
    <citation type="submission" date="2021-06" db="EMBL/GenBank/DDBJ databases">
        <authorList>
            <person name="Kallberg Y."/>
            <person name="Tangrot J."/>
            <person name="Rosling A."/>
        </authorList>
    </citation>
    <scope>NUCLEOTIDE SEQUENCE</scope>
    <source>
        <strain evidence="1">MA461A</strain>
    </source>
</reference>
<keyword evidence="2" id="KW-1185">Reference proteome</keyword>
<evidence type="ECO:0000313" key="2">
    <source>
        <dbReference type="Proteomes" id="UP000789920"/>
    </source>
</evidence>
<gene>
    <name evidence="1" type="ORF">RPERSI_LOCUS16060</name>
</gene>
<dbReference type="Proteomes" id="UP000789920">
    <property type="component" value="Unassembled WGS sequence"/>
</dbReference>
<comment type="caution">
    <text evidence="1">The sequence shown here is derived from an EMBL/GenBank/DDBJ whole genome shotgun (WGS) entry which is preliminary data.</text>
</comment>
<organism evidence="1 2">
    <name type="scientific">Racocetra persica</name>
    <dbReference type="NCBI Taxonomy" id="160502"/>
    <lineage>
        <taxon>Eukaryota</taxon>
        <taxon>Fungi</taxon>
        <taxon>Fungi incertae sedis</taxon>
        <taxon>Mucoromycota</taxon>
        <taxon>Glomeromycotina</taxon>
        <taxon>Glomeromycetes</taxon>
        <taxon>Diversisporales</taxon>
        <taxon>Gigasporaceae</taxon>
        <taxon>Racocetra</taxon>
    </lineage>
</organism>
<sequence>SKLSVSTFDVLKSRYDYHSPLLELSELGYSKLIKVDYLNQKEEQEFLYIDSPQLGLMANKHL</sequence>
<name>A0ACA9QXH4_9GLOM</name>
<feature type="non-terminal residue" evidence="1">
    <location>
        <position position="1"/>
    </location>
</feature>
<dbReference type="EMBL" id="CAJVQC010039274">
    <property type="protein sequence ID" value="CAG8768123.1"/>
    <property type="molecule type" value="Genomic_DNA"/>
</dbReference>
<proteinExistence type="predicted"/>
<accession>A0ACA9QXH4</accession>
<protein>
    <submittedName>
        <fullName evidence="1">7026_t:CDS:1</fullName>
    </submittedName>
</protein>
<evidence type="ECO:0000313" key="1">
    <source>
        <dbReference type="EMBL" id="CAG8768123.1"/>
    </source>
</evidence>